<dbReference type="SUPFAM" id="SSF109604">
    <property type="entry name" value="HD-domain/PDEase-like"/>
    <property type="match status" value="1"/>
</dbReference>
<proteinExistence type="predicted"/>
<feature type="region of interest" description="Disordered" evidence="1">
    <location>
        <begin position="1"/>
        <end position="23"/>
    </location>
</feature>
<dbReference type="Proteomes" id="UP000596004">
    <property type="component" value="Chromosome"/>
</dbReference>
<evidence type="ECO:0000313" key="3">
    <source>
        <dbReference type="EMBL" id="QQR92290.1"/>
    </source>
</evidence>
<evidence type="ECO:0000256" key="1">
    <source>
        <dbReference type="SAM" id="MobiDB-lite"/>
    </source>
</evidence>
<sequence>MPSGRQRQTQIRQRQKRRIKNKGGKAAYALWEGQIRGAQKRKGIPPGKEFDKDVKQYYEIKNLSTIERMFRQRVKEMRTRDRRFLGKSALAILSVIRLHSEPTYFHNLRVGLLASALLEGEGRDPTLGFYGGALHDTGKALTEHSLLTGRDINADEYARIKAHAKDGFDLLRDHFKFCSAMAGMHHNEHSSGYGIEPKEMGLELSHQSERLLHDVSVVIALADFVDAAMSRKAMVIKDPKLQGKPLRTMLTMAYPSQRDRIQRILASPLISLFYSRKPE</sequence>
<accession>A0A7T9DJ35</accession>
<gene>
    <name evidence="3" type="ORF">IPJ89_03990</name>
</gene>
<dbReference type="Pfam" id="PF01966">
    <property type="entry name" value="HD"/>
    <property type="match status" value="1"/>
</dbReference>
<dbReference type="InterPro" id="IPR006674">
    <property type="entry name" value="HD_domain"/>
</dbReference>
<dbReference type="AlphaFoldDB" id="A0A7T9DJ35"/>
<feature type="compositionally biased region" description="Basic residues" evidence="1">
    <location>
        <begin position="13"/>
        <end position="23"/>
    </location>
</feature>
<feature type="domain" description="HD" evidence="2">
    <location>
        <begin position="104"/>
        <end position="227"/>
    </location>
</feature>
<dbReference type="InterPro" id="IPR003607">
    <property type="entry name" value="HD/PDEase_dom"/>
</dbReference>
<dbReference type="EMBL" id="CP064981">
    <property type="protein sequence ID" value="QQR92290.1"/>
    <property type="molecule type" value="Genomic_DNA"/>
</dbReference>
<protein>
    <submittedName>
        <fullName evidence="3">HD domain-containing protein</fullName>
    </submittedName>
</protein>
<dbReference type="Gene3D" id="1.10.3210.10">
    <property type="entry name" value="Hypothetical protein af1432"/>
    <property type="match status" value="1"/>
</dbReference>
<evidence type="ECO:0000259" key="2">
    <source>
        <dbReference type="Pfam" id="PF01966"/>
    </source>
</evidence>
<dbReference type="CDD" id="cd00077">
    <property type="entry name" value="HDc"/>
    <property type="match status" value="1"/>
</dbReference>
<feature type="compositionally biased region" description="Low complexity" evidence="1">
    <location>
        <begin position="1"/>
        <end position="12"/>
    </location>
</feature>
<reference evidence="3" key="1">
    <citation type="submission" date="2020-11" db="EMBL/GenBank/DDBJ databases">
        <title>Connecting structure to function with the recovery of over 1000 high-quality activated sludge metagenome-assembled genomes encoding full-length rRNA genes using long-read sequencing.</title>
        <authorList>
            <person name="Singleton C.M."/>
            <person name="Petriglieri F."/>
            <person name="Kristensen J.M."/>
            <person name="Kirkegaard R.H."/>
            <person name="Michaelsen T.Y."/>
            <person name="Andersen M.H."/>
            <person name="Karst S.M."/>
            <person name="Dueholm M.S."/>
            <person name="Nielsen P.H."/>
            <person name="Albertsen M."/>
        </authorList>
    </citation>
    <scope>NUCLEOTIDE SEQUENCE</scope>
    <source>
        <strain evidence="3">Fred_18-Q3-R57-64_BAT3C.431</strain>
    </source>
</reference>
<name>A0A7T9DJ35_9ARCH</name>
<organism evidence="3">
    <name type="scientific">Candidatus Iainarchaeum sp</name>
    <dbReference type="NCBI Taxonomy" id="3101447"/>
    <lineage>
        <taxon>Archaea</taxon>
        <taxon>Candidatus Iainarchaeota</taxon>
        <taxon>Candidatus Iainarchaeia</taxon>
        <taxon>Candidatus Iainarchaeales</taxon>
        <taxon>Candidatus Iainarchaeaceae</taxon>
        <taxon>Candidatus Iainarchaeum</taxon>
    </lineage>
</organism>